<dbReference type="InterPro" id="IPR040330">
    <property type="entry name" value="LYRM1"/>
</dbReference>
<reference evidence="1" key="1">
    <citation type="submission" date="2013-05" db="EMBL/GenBank/DDBJ databases">
        <authorList>
            <person name="Yim A.K.Y."/>
            <person name="Chan T.F."/>
            <person name="Ji K.M."/>
            <person name="Liu X.Y."/>
            <person name="Zhou J.W."/>
            <person name="Li R.Q."/>
            <person name="Yang K.Y."/>
            <person name="Li J."/>
            <person name="Li M."/>
            <person name="Law P.T.W."/>
            <person name="Wu Y.L."/>
            <person name="Cai Z.L."/>
            <person name="Qin H."/>
            <person name="Bao Y."/>
            <person name="Leung R.K.K."/>
            <person name="Ng P.K.S."/>
            <person name="Zou J."/>
            <person name="Zhong X.J."/>
            <person name="Ran P.X."/>
            <person name="Zhong N.S."/>
            <person name="Liu Z.G."/>
            <person name="Tsui S.K.W."/>
        </authorList>
    </citation>
    <scope>NUCLEOTIDE SEQUENCE</scope>
    <source>
        <strain evidence="1">Derf</strain>
        <tissue evidence="1">Whole organism</tissue>
    </source>
</reference>
<organism evidence="1 2">
    <name type="scientific">Dermatophagoides farinae</name>
    <name type="common">American house dust mite</name>
    <dbReference type="NCBI Taxonomy" id="6954"/>
    <lineage>
        <taxon>Eukaryota</taxon>
        <taxon>Metazoa</taxon>
        <taxon>Ecdysozoa</taxon>
        <taxon>Arthropoda</taxon>
        <taxon>Chelicerata</taxon>
        <taxon>Arachnida</taxon>
        <taxon>Acari</taxon>
        <taxon>Acariformes</taxon>
        <taxon>Sarcoptiformes</taxon>
        <taxon>Astigmata</taxon>
        <taxon>Psoroptidia</taxon>
        <taxon>Analgoidea</taxon>
        <taxon>Pyroglyphidae</taxon>
        <taxon>Dermatophagoidinae</taxon>
        <taxon>Dermatophagoides</taxon>
    </lineage>
</organism>
<dbReference type="EMBL" id="ASGP02000001">
    <property type="protein sequence ID" value="KAH9526934.1"/>
    <property type="molecule type" value="Genomic_DNA"/>
</dbReference>
<sequence>MTTTLRQQTIGKFSYNLSSITMAANIRKEIFNFYRSVIRMTKNWKAKNESNTEIEIQFIKTMARQMVKELQTIQNNDNNQQMMKRLNEMNKWLQVSQHYGIPYERPYHLPMGSMRKMRPKL</sequence>
<gene>
    <name evidence="1" type="primary">LYRM1</name>
    <name evidence="1" type="ORF">DERF_000989</name>
</gene>
<name>A0A922ICR7_DERFA</name>
<dbReference type="AlphaFoldDB" id="A0A922ICR7"/>
<dbReference type="Proteomes" id="UP000790347">
    <property type="component" value="Unassembled WGS sequence"/>
</dbReference>
<comment type="caution">
    <text evidence="1">The sequence shown here is derived from an EMBL/GenBank/DDBJ whole genome shotgun (WGS) entry which is preliminary data.</text>
</comment>
<keyword evidence="2" id="KW-1185">Reference proteome</keyword>
<proteinExistence type="predicted"/>
<accession>A0A922ICR7</accession>
<dbReference type="GO" id="GO:0005739">
    <property type="term" value="C:mitochondrion"/>
    <property type="evidence" value="ECO:0007669"/>
    <property type="project" value="TreeGrafter"/>
</dbReference>
<reference evidence="1" key="2">
    <citation type="journal article" date="2022" name="Res Sq">
        <title>Comparative Genomics Reveals Insights into the Divergent Evolution of Astigmatic Mites and Household Pest Adaptations.</title>
        <authorList>
            <person name="Xiong Q."/>
            <person name="Wan A.T.-Y."/>
            <person name="Liu X.-Y."/>
            <person name="Fung C.S.-H."/>
            <person name="Xiao X."/>
            <person name="Malainual N."/>
            <person name="Hou J."/>
            <person name="Wang L."/>
            <person name="Wang M."/>
            <person name="Yang K."/>
            <person name="Cui Y."/>
            <person name="Leung E."/>
            <person name="Nong W."/>
            <person name="Shin S.-K."/>
            <person name="Au S."/>
            <person name="Jeong K.Y."/>
            <person name="Chew F.T."/>
            <person name="Hui J."/>
            <person name="Leung T.F."/>
            <person name="Tungtrongchitr A."/>
            <person name="Zhong N."/>
            <person name="Liu Z."/>
            <person name="Tsui S."/>
        </authorList>
    </citation>
    <scope>NUCLEOTIDE SEQUENCE</scope>
    <source>
        <strain evidence="1">Derf</strain>
        <tissue evidence="1">Whole organism</tissue>
    </source>
</reference>
<dbReference type="PANTHER" id="PTHR14273:SF0">
    <property type="entry name" value="LYR MOTIF-CONTAINING PROTEIN 1"/>
    <property type="match status" value="1"/>
</dbReference>
<evidence type="ECO:0000313" key="2">
    <source>
        <dbReference type="Proteomes" id="UP000790347"/>
    </source>
</evidence>
<dbReference type="PANTHER" id="PTHR14273">
    <property type="entry name" value="LYR MOTIF-CONTAINING PROTEIN 1"/>
    <property type="match status" value="1"/>
</dbReference>
<evidence type="ECO:0000313" key="1">
    <source>
        <dbReference type="EMBL" id="KAH9526934.1"/>
    </source>
</evidence>
<protein>
    <submittedName>
        <fullName evidence="1">LYR motif containing protein 1</fullName>
    </submittedName>
</protein>